<evidence type="ECO:0000313" key="1">
    <source>
        <dbReference type="EMBL" id="KKD50417.1"/>
    </source>
</evidence>
<dbReference type="Proteomes" id="UP000033536">
    <property type="component" value="Unassembled WGS sequence"/>
</dbReference>
<dbReference type="Proteomes" id="UP000523362">
    <property type="component" value="Unassembled WGS sequence"/>
</dbReference>
<proteinExistence type="predicted"/>
<accession>A0A7X1C6X1</accession>
<keyword evidence="3" id="KW-1185">Reference proteome</keyword>
<name>A0A7X1C6X1_LISSE</name>
<gene>
    <name evidence="2" type="ORF">HB897_10380</name>
    <name evidence="1" type="ORF">UQ68_00850</name>
</gene>
<protein>
    <submittedName>
        <fullName evidence="2">Uncharacterized protein</fullName>
    </submittedName>
</protein>
<evidence type="ECO:0000313" key="3">
    <source>
        <dbReference type="Proteomes" id="UP000033536"/>
    </source>
</evidence>
<evidence type="ECO:0000313" key="2">
    <source>
        <dbReference type="EMBL" id="MBC1486633.1"/>
    </source>
</evidence>
<dbReference type="RefSeq" id="WP_046324433.1">
    <property type="nucleotide sequence ID" value="NZ_JAARRG010000007.1"/>
</dbReference>
<comment type="caution">
    <text evidence="2">The sequence shown here is derived from an EMBL/GenBank/DDBJ whole genome shotgun (WGS) entry which is preliminary data.</text>
</comment>
<reference evidence="2 4" key="2">
    <citation type="submission" date="2020-03" db="EMBL/GenBank/DDBJ databases">
        <title>Soil Listeria distribution.</title>
        <authorList>
            <person name="Liao J."/>
            <person name="Wiedmann M."/>
        </authorList>
    </citation>
    <scope>NUCLEOTIDE SEQUENCE [LARGE SCALE GENOMIC DNA]</scope>
    <source>
        <strain evidence="2 4">FSL L7-1560</strain>
    </source>
</reference>
<dbReference type="EMBL" id="JYOM01000001">
    <property type="protein sequence ID" value="KKD50417.1"/>
    <property type="molecule type" value="Genomic_DNA"/>
</dbReference>
<sequence length="327" mass="38771">MIKSIIISTQRSPKLKIEWYHLLEHCLVEELQFLIDSSDLKETGIVLEAETFIDGFYVEIIFNDNKDYNNLIKIIRKAIKNVSESKIIFEQIEVLNEEVKHFDLTIEEKSLYNSIITVTGQNIEELYCKINKLDIVDIRNFFEKVDYRLTYTNKDSFEIIQDSKMSSIKVNENNFNVYKQEPYLNGFIKKEISTTNEFMLLSLLSFMIGKSNNSILDKQYLNKNNYYLGYSHDINVYGIFIILFVAEYKKDTEFINKDSIHSFIENCNFSMYRNAFITYFCLTENPRSIAKIFSRNLNQFPSIKYKHLIQEIHQINKEDLLSFVEFL</sequence>
<evidence type="ECO:0000313" key="4">
    <source>
        <dbReference type="Proteomes" id="UP000523362"/>
    </source>
</evidence>
<dbReference type="AlphaFoldDB" id="A0A7X1C6X1"/>
<dbReference type="EMBL" id="JAARRG010000007">
    <property type="protein sequence ID" value="MBC1486633.1"/>
    <property type="molecule type" value="Genomic_DNA"/>
</dbReference>
<reference evidence="1 3" key="1">
    <citation type="submission" date="2015-02" db="EMBL/GenBank/DDBJ databases">
        <title>Sequencing of Listeria spp. dairy environmental strains.</title>
        <authorList>
            <person name="Muhterem-Uyar M."/>
            <person name="Wagner M."/>
            <person name="Schmitz-Esser S."/>
            <person name="Stessl B."/>
        </authorList>
    </citation>
    <scope>NUCLEOTIDE SEQUENCE [LARGE SCALE GENOMIC DNA]</scope>
    <source>
        <strain evidence="1 3">7KSM</strain>
    </source>
</reference>
<organism evidence="2 4">
    <name type="scientific">Listeria seeligeri</name>
    <dbReference type="NCBI Taxonomy" id="1640"/>
    <lineage>
        <taxon>Bacteria</taxon>
        <taxon>Bacillati</taxon>
        <taxon>Bacillota</taxon>
        <taxon>Bacilli</taxon>
        <taxon>Bacillales</taxon>
        <taxon>Listeriaceae</taxon>
        <taxon>Listeria</taxon>
    </lineage>
</organism>